<protein>
    <recommendedName>
        <fullName evidence="3">CdiI immunity protein domain-containing protein</fullName>
    </recommendedName>
</protein>
<evidence type="ECO:0000313" key="1">
    <source>
        <dbReference type="EMBL" id="MEV0975158.1"/>
    </source>
</evidence>
<dbReference type="Proteomes" id="UP001551675">
    <property type="component" value="Unassembled WGS sequence"/>
</dbReference>
<proteinExistence type="predicted"/>
<reference evidence="1 2" key="1">
    <citation type="submission" date="2024-06" db="EMBL/GenBank/DDBJ databases">
        <title>The Natural Products Discovery Center: Release of the First 8490 Sequenced Strains for Exploring Actinobacteria Biosynthetic Diversity.</title>
        <authorList>
            <person name="Kalkreuter E."/>
            <person name="Kautsar S.A."/>
            <person name="Yang D."/>
            <person name="Bader C.D."/>
            <person name="Teijaro C.N."/>
            <person name="Fluegel L."/>
            <person name="Davis C.M."/>
            <person name="Simpson J.R."/>
            <person name="Lauterbach L."/>
            <person name="Steele A.D."/>
            <person name="Gui C."/>
            <person name="Meng S."/>
            <person name="Li G."/>
            <person name="Viehrig K."/>
            <person name="Ye F."/>
            <person name="Su P."/>
            <person name="Kiefer A.F."/>
            <person name="Nichols A."/>
            <person name="Cepeda A.J."/>
            <person name="Yan W."/>
            <person name="Fan B."/>
            <person name="Jiang Y."/>
            <person name="Adhikari A."/>
            <person name="Zheng C.-J."/>
            <person name="Schuster L."/>
            <person name="Cowan T.M."/>
            <person name="Smanski M.J."/>
            <person name="Chevrette M.G."/>
            <person name="De Carvalho L.P.S."/>
            <person name="Shen B."/>
        </authorList>
    </citation>
    <scope>NUCLEOTIDE SEQUENCE [LARGE SCALE GENOMIC DNA]</scope>
    <source>
        <strain evidence="1 2">NPDC050100</strain>
    </source>
</reference>
<organism evidence="1 2">
    <name type="scientific">Microtetraspora glauca</name>
    <dbReference type="NCBI Taxonomy" id="1996"/>
    <lineage>
        <taxon>Bacteria</taxon>
        <taxon>Bacillati</taxon>
        <taxon>Actinomycetota</taxon>
        <taxon>Actinomycetes</taxon>
        <taxon>Streptosporangiales</taxon>
        <taxon>Streptosporangiaceae</taxon>
        <taxon>Microtetraspora</taxon>
    </lineage>
</organism>
<evidence type="ECO:0000313" key="2">
    <source>
        <dbReference type="Proteomes" id="UP001551675"/>
    </source>
</evidence>
<gene>
    <name evidence="1" type="ORF">AB0I59_41770</name>
</gene>
<keyword evidence="2" id="KW-1185">Reference proteome</keyword>
<name>A0ABV3GU49_MICGL</name>
<evidence type="ECO:0008006" key="3">
    <source>
        <dbReference type="Google" id="ProtNLM"/>
    </source>
</evidence>
<sequence length="109" mass="12226">MEDYQRALIGRMVERLDLYASGQTSLPKLVEDLRGLFEASDPRELEIRDSFQWLWGDLDAECELRTQPWAPVGAADDDRLAGAIGELRLWATRVAGGELLARSRTPPPS</sequence>
<accession>A0ABV3GU49</accession>
<dbReference type="RefSeq" id="WP_358142558.1">
    <property type="nucleotide sequence ID" value="NZ_JBFALK010000046.1"/>
</dbReference>
<dbReference type="EMBL" id="JBFALK010000046">
    <property type="protein sequence ID" value="MEV0975158.1"/>
    <property type="molecule type" value="Genomic_DNA"/>
</dbReference>
<comment type="caution">
    <text evidence="1">The sequence shown here is derived from an EMBL/GenBank/DDBJ whole genome shotgun (WGS) entry which is preliminary data.</text>
</comment>